<dbReference type="PROSITE" id="PS50089">
    <property type="entry name" value="ZF_RING_2"/>
    <property type="match status" value="1"/>
</dbReference>
<dbReference type="Proteomes" id="UP001626550">
    <property type="component" value="Unassembled WGS sequence"/>
</dbReference>
<organism evidence="7 8">
    <name type="scientific">Cichlidogyrus casuarinus</name>
    <dbReference type="NCBI Taxonomy" id="1844966"/>
    <lineage>
        <taxon>Eukaryota</taxon>
        <taxon>Metazoa</taxon>
        <taxon>Spiralia</taxon>
        <taxon>Lophotrochozoa</taxon>
        <taxon>Platyhelminthes</taxon>
        <taxon>Monogenea</taxon>
        <taxon>Monopisthocotylea</taxon>
        <taxon>Dactylogyridea</taxon>
        <taxon>Ancyrocephalidae</taxon>
        <taxon>Cichlidogyrus</taxon>
    </lineage>
</organism>
<sequence>MKPELLKADQGGDFKTKLIILIPFIAIVLLKFLSEHLSGTFSIIAGYISIMYCVQTLRRTNYKPPYKISSPDQAINTECVLCVSPVDTIKVAYLPCKHAFCIDCLEKWLMRFSKCPYCCQPISYDASFADLTSPSQPNIF</sequence>
<accession>A0ABD2QB33</accession>
<dbReference type="SMART" id="SM00184">
    <property type="entry name" value="RING"/>
    <property type="match status" value="1"/>
</dbReference>
<keyword evidence="5" id="KW-1133">Transmembrane helix</keyword>
<reference evidence="7 8" key="1">
    <citation type="submission" date="2024-11" db="EMBL/GenBank/DDBJ databases">
        <title>Adaptive evolution of stress response genes in parasites aligns with host niche diversity.</title>
        <authorList>
            <person name="Hahn C."/>
            <person name="Resl P."/>
        </authorList>
    </citation>
    <scope>NUCLEOTIDE SEQUENCE [LARGE SCALE GENOMIC DNA]</scope>
    <source>
        <strain evidence="7">EGGRZ-B1_66</strain>
        <tissue evidence="7">Body</tissue>
    </source>
</reference>
<keyword evidence="5" id="KW-0812">Transmembrane</keyword>
<keyword evidence="1" id="KW-0479">Metal-binding</keyword>
<dbReference type="SUPFAM" id="SSF57850">
    <property type="entry name" value="RING/U-box"/>
    <property type="match status" value="1"/>
</dbReference>
<comment type="caution">
    <text evidence="7">The sequence shown here is derived from an EMBL/GenBank/DDBJ whole genome shotgun (WGS) entry which is preliminary data.</text>
</comment>
<feature type="transmembrane region" description="Helical" evidence="5">
    <location>
        <begin position="39"/>
        <end position="57"/>
    </location>
</feature>
<dbReference type="Gene3D" id="3.30.40.10">
    <property type="entry name" value="Zinc/RING finger domain, C3HC4 (zinc finger)"/>
    <property type="match status" value="1"/>
</dbReference>
<dbReference type="InterPro" id="IPR001841">
    <property type="entry name" value="Znf_RING"/>
</dbReference>
<name>A0ABD2QB33_9PLAT</name>
<feature type="domain" description="RING-type" evidence="6">
    <location>
        <begin position="79"/>
        <end position="118"/>
    </location>
</feature>
<keyword evidence="5" id="KW-0472">Membrane</keyword>
<proteinExistence type="predicted"/>
<gene>
    <name evidence="7" type="ORF">Ciccas_005379</name>
</gene>
<evidence type="ECO:0000256" key="4">
    <source>
        <dbReference type="PROSITE-ProRule" id="PRU00175"/>
    </source>
</evidence>
<dbReference type="GO" id="GO:0008270">
    <property type="term" value="F:zinc ion binding"/>
    <property type="evidence" value="ECO:0007669"/>
    <property type="project" value="UniProtKB-KW"/>
</dbReference>
<evidence type="ECO:0000256" key="1">
    <source>
        <dbReference type="ARBA" id="ARBA00022723"/>
    </source>
</evidence>
<protein>
    <recommendedName>
        <fullName evidence="6">RING-type domain-containing protein</fullName>
    </recommendedName>
</protein>
<evidence type="ECO:0000256" key="3">
    <source>
        <dbReference type="ARBA" id="ARBA00022833"/>
    </source>
</evidence>
<dbReference type="InterPro" id="IPR017907">
    <property type="entry name" value="Znf_RING_CS"/>
</dbReference>
<evidence type="ECO:0000313" key="7">
    <source>
        <dbReference type="EMBL" id="KAL3315971.1"/>
    </source>
</evidence>
<keyword evidence="3" id="KW-0862">Zinc</keyword>
<dbReference type="AlphaFoldDB" id="A0ABD2QB33"/>
<evidence type="ECO:0000256" key="5">
    <source>
        <dbReference type="SAM" id="Phobius"/>
    </source>
</evidence>
<evidence type="ECO:0000313" key="8">
    <source>
        <dbReference type="Proteomes" id="UP001626550"/>
    </source>
</evidence>
<dbReference type="EMBL" id="JBJKFK010000628">
    <property type="protein sequence ID" value="KAL3315971.1"/>
    <property type="molecule type" value="Genomic_DNA"/>
</dbReference>
<dbReference type="Pfam" id="PF13639">
    <property type="entry name" value="zf-RING_2"/>
    <property type="match status" value="1"/>
</dbReference>
<keyword evidence="2 4" id="KW-0863">Zinc-finger</keyword>
<evidence type="ECO:0000259" key="6">
    <source>
        <dbReference type="PROSITE" id="PS50089"/>
    </source>
</evidence>
<keyword evidence="8" id="KW-1185">Reference proteome</keyword>
<evidence type="ECO:0000256" key="2">
    <source>
        <dbReference type="ARBA" id="ARBA00022771"/>
    </source>
</evidence>
<dbReference type="InterPro" id="IPR013083">
    <property type="entry name" value="Znf_RING/FYVE/PHD"/>
</dbReference>
<dbReference type="PROSITE" id="PS00518">
    <property type="entry name" value="ZF_RING_1"/>
    <property type="match status" value="1"/>
</dbReference>